<reference evidence="3 4" key="1">
    <citation type="submission" date="2023-03" db="EMBL/GenBank/DDBJ databases">
        <title>Complete genome sequence of Tepidibacter sp. SWIR-1, isolated from a deep-sea hydrothermal vent.</title>
        <authorList>
            <person name="Li X."/>
        </authorList>
    </citation>
    <scope>NUCLEOTIDE SEQUENCE [LARGE SCALE GENOMIC DNA]</scope>
    <source>
        <strain evidence="3 4">SWIR-1</strain>
    </source>
</reference>
<evidence type="ECO:0000313" key="3">
    <source>
        <dbReference type="EMBL" id="WFD11956.1"/>
    </source>
</evidence>
<feature type="domain" description="RelA/SpoT" evidence="2">
    <location>
        <begin position="64"/>
        <end position="206"/>
    </location>
</feature>
<comment type="pathway">
    <text evidence="1">Purine metabolism; ppGpp biosynthesis; ppGpp from GTP: step 1/2.</text>
</comment>
<dbReference type="SMART" id="SM00954">
    <property type="entry name" value="RelA_SpoT"/>
    <property type="match status" value="1"/>
</dbReference>
<evidence type="ECO:0000256" key="1">
    <source>
        <dbReference type="ARBA" id="ARBA00004976"/>
    </source>
</evidence>
<sequence length="299" mass="35419">MIINKEEFLEKYHLADKIKTMDIDWQVINDIYNDFNEYKKSYESQADFIATIFRTHKNIHSVKSRVKDPDRLIEKIIRKIPSRKQKYGQDFSFTVDNYKEEITDLIGIRAIHIFKEDWEEIHKFIMKTWKVIEITANVRDGDDTEKFKELGIEINSRKSGYRSVHYLIEFFPTNQKVIAEIQVRTIFEEGYGEIDHKLRYSHKEIPEVLALNLLLFNRIAGSSDEMASLINLLNKNWSQMEDKYDEALQTKNNQILEIKDKILNNININEKEKSDLICSLDKILKDDTAINFAKNMIQT</sequence>
<organism evidence="3 4">
    <name type="scientific">Tepidibacter hydrothermalis</name>
    <dbReference type="NCBI Taxonomy" id="3036126"/>
    <lineage>
        <taxon>Bacteria</taxon>
        <taxon>Bacillati</taxon>
        <taxon>Bacillota</taxon>
        <taxon>Clostridia</taxon>
        <taxon>Peptostreptococcales</taxon>
        <taxon>Peptostreptococcaceae</taxon>
        <taxon>Tepidibacter</taxon>
    </lineage>
</organism>
<dbReference type="Pfam" id="PF04607">
    <property type="entry name" value="RelA_SpoT"/>
    <property type="match status" value="1"/>
</dbReference>
<keyword evidence="4" id="KW-1185">Reference proteome</keyword>
<evidence type="ECO:0000259" key="2">
    <source>
        <dbReference type="SMART" id="SM00954"/>
    </source>
</evidence>
<name>A0ABY8EGQ5_9FIRM</name>
<dbReference type="PANTHER" id="PTHR41773:SF1">
    <property type="entry name" value="RELA_SPOT DOMAIN-CONTAINING PROTEIN"/>
    <property type="match status" value="1"/>
</dbReference>
<dbReference type="InterPro" id="IPR043519">
    <property type="entry name" value="NT_sf"/>
</dbReference>
<gene>
    <name evidence="3" type="ORF">P4S50_07730</name>
</gene>
<dbReference type="RefSeq" id="WP_277734185.1">
    <property type="nucleotide sequence ID" value="NZ_CP120733.1"/>
</dbReference>
<dbReference type="CDD" id="cd05399">
    <property type="entry name" value="NT_Rel-Spo_like"/>
    <property type="match status" value="1"/>
</dbReference>
<protein>
    <submittedName>
        <fullName evidence="3">GTP pyrophosphokinase</fullName>
    </submittedName>
</protein>
<dbReference type="Gene3D" id="3.30.460.10">
    <property type="entry name" value="Beta Polymerase, domain 2"/>
    <property type="match status" value="1"/>
</dbReference>
<accession>A0ABY8EGQ5</accession>
<dbReference type="EMBL" id="CP120733">
    <property type="protein sequence ID" value="WFD11956.1"/>
    <property type="molecule type" value="Genomic_DNA"/>
</dbReference>
<dbReference type="SUPFAM" id="SSF81301">
    <property type="entry name" value="Nucleotidyltransferase"/>
    <property type="match status" value="1"/>
</dbReference>
<dbReference type="InterPro" id="IPR007685">
    <property type="entry name" value="RelA_SpoT"/>
</dbReference>
<proteinExistence type="predicted"/>
<dbReference type="Proteomes" id="UP001222800">
    <property type="component" value="Chromosome"/>
</dbReference>
<evidence type="ECO:0000313" key="4">
    <source>
        <dbReference type="Proteomes" id="UP001222800"/>
    </source>
</evidence>
<dbReference type="PANTHER" id="PTHR41773">
    <property type="entry name" value="GTP PYROPHOSPHATASE-RELATED"/>
    <property type="match status" value="1"/>
</dbReference>